<gene>
    <name evidence="1" type="ORF">RHRU231_870017</name>
</gene>
<dbReference type="SUPFAM" id="SSF52266">
    <property type="entry name" value="SGNH hydrolase"/>
    <property type="match status" value="1"/>
</dbReference>
<dbReference type="InterPro" id="IPR036514">
    <property type="entry name" value="SGNH_hydro_sf"/>
</dbReference>
<dbReference type="RefSeq" id="WP_040274976.1">
    <property type="nucleotide sequence ID" value="NZ_JACVXT010000005.1"/>
</dbReference>
<sequence>MPVTPMDLPDGTPEDVRVRAASAPRVPVSDPALGRDVQVDARGVPPHRLVAIGDSVLQGFQSGAVFHTDVSVPAIVAYELGWLRRFRYPRYAGPGGLPLNIELLLRDLERRFGSSVNVWETPLALFAVRALMDEVEDYWERGPGRDAPLPATYRHNLSCFGWDLRDALSKTAATCEAAIATPKDDLLDQIVQNNGERAALRVYPRWSDEAKSMTVFDAAAALGDDHDDTTEAGIETLVVFLGSNNALGTVTDLRISWSGPDFRDLTAKDAYTIWRPEHFAAEFAEVVDRVAAIRARHVVWCTIPHVTIAPIAKGLGHKMEPGSPYFPYYTRPWIEESRFDPAQDEHITGAGAYAVDVAIDLYNEHIEQAVADARAGAHGPARDWYLLDVAVLLERLASRRFVTDVGARPAWWTPYPLPPALAALDPVPDSRFLTADGRGGRAAGGLFSLDGVHPTTVANGILAQELVNVMRRAGVRFHHANGGVRPDPVTVDFERLIRRDTLVRTPPGNIDSTLGILAWADEVGDLVRRTLSFRLR</sequence>
<protein>
    <submittedName>
        <fullName evidence="1">Uncharacterized protein</fullName>
    </submittedName>
</protein>
<dbReference type="AlphaFoldDB" id="A0A098BSV5"/>
<evidence type="ECO:0000313" key="1">
    <source>
        <dbReference type="EMBL" id="CDZ91763.1"/>
    </source>
</evidence>
<dbReference type="OrthoDB" id="9764164at2"/>
<organism evidence="1 2">
    <name type="scientific">Rhodococcus ruber</name>
    <dbReference type="NCBI Taxonomy" id="1830"/>
    <lineage>
        <taxon>Bacteria</taxon>
        <taxon>Bacillati</taxon>
        <taxon>Actinomycetota</taxon>
        <taxon>Actinomycetes</taxon>
        <taxon>Mycobacteriales</taxon>
        <taxon>Nocardiaceae</taxon>
        <taxon>Rhodococcus</taxon>
    </lineage>
</organism>
<name>A0A098BSV5_9NOCA</name>
<dbReference type="Proteomes" id="UP000042997">
    <property type="component" value="Unassembled WGS sequence"/>
</dbReference>
<reference evidence="1 2" key="1">
    <citation type="journal article" date="2014" name="Genome Announc.">
        <title>Draft Genome Sequence of Propane- and Butane-Oxidizing Actinobacterium Rhodococcus ruber IEGM 231.</title>
        <authorList>
            <person name="Ivshina I.B."/>
            <person name="Kuyukina M.S."/>
            <person name="Krivoruchko A.V."/>
            <person name="Barbe V."/>
            <person name="Fischer C."/>
        </authorList>
    </citation>
    <scope>NUCLEOTIDE SEQUENCE [LARGE SCALE GENOMIC DNA]</scope>
</reference>
<accession>A0A098BSV5</accession>
<evidence type="ECO:0000313" key="2">
    <source>
        <dbReference type="Proteomes" id="UP000042997"/>
    </source>
</evidence>
<dbReference type="eggNOG" id="ENOG502Z7ME">
    <property type="taxonomic scope" value="Bacteria"/>
</dbReference>
<dbReference type="Gene3D" id="3.40.50.1110">
    <property type="entry name" value="SGNH hydrolase"/>
    <property type="match status" value="1"/>
</dbReference>
<dbReference type="EMBL" id="CCSD01000102">
    <property type="protein sequence ID" value="CDZ91763.1"/>
    <property type="molecule type" value="Genomic_DNA"/>
</dbReference>
<proteinExistence type="predicted"/>